<dbReference type="SUPFAM" id="SSF52047">
    <property type="entry name" value="RNI-like"/>
    <property type="match status" value="1"/>
</dbReference>
<dbReference type="InterPro" id="IPR032675">
    <property type="entry name" value="LRR_dom_sf"/>
</dbReference>
<dbReference type="PANTHER" id="PTHR24114">
    <property type="entry name" value="LEUCINE RICH REPEAT FAMILY PROTEIN"/>
    <property type="match status" value="1"/>
</dbReference>
<name>A0A0L0HAP0_SPIPD</name>
<dbReference type="InterPro" id="IPR052394">
    <property type="entry name" value="LRR-containing"/>
</dbReference>
<dbReference type="SMART" id="SM00368">
    <property type="entry name" value="LRR_RI"/>
    <property type="match status" value="9"/>
</dbReference>
<reference evidence="2 3" key="1">
    <citation type="submission" date="2009-08" db="EMBL/GenBank/DDBJ databases">
        <title>The Genome Sequence of Spizellomyces punctatus strain DAOM BR117.</title>
        <authorList>
            <consortium name="The Broad Institute Genome Sequencing Platform"/>
            <person name="Russ C."/>
            <person name="Cuomo C."/>
            <person name="Shea T."/>
            <person name="Young S.K."/>
            <person name="Zeng Q."/>
            <person name="Koehrsen M."/>
            <person name="Haas B."/>
            <person name="Borodovsky M."/>
            <person name="Guigo R."/>
            <person name="Alvarado L."/>
            <person name="Berlin A."/>
            <person name="Bochicchio J."/>
            <person name="Borenstein D."/>
            <person name="Chapman S."/>
            <person name="Chen Z."/>
            <person name="Engels R."/>
            <person name="Freedman E."/>
            <person name="Gellesch M."/>
            <person name="Goldberg J."/>
            <person name="Griggs A."/>
            <person name="Gujja S."/>
            <person name="Heiman D."/>
            <person name="Hepburn T."/>
            <person name="Howarth C."/>
            <person name="Jen D."/>
            <person name="Larson L."/>
            <person name="Lewis B."/>
            <person name="Mehta T."/>
            <person name="Park D."/>
            <person name="Pearson M."/>
            <person name="Roberts A."/>
            <person name="Saif S."/>
            <person name="Shenoy N."/>
            <person name="Sisk P."/>
            <person name="Stolte C."/>
            <person name="Sykes S."/>
            <person name="Thomson T."/>
            <person name="Walk T."/>
            <person name="White J."/>
            <person name="Yandava C."/>
            <person name="Burger G."/>
            <person name="Gray M.W."/>
            <person name="Holland P.W.H."/>
            <person name="King N."/>
            <person name="Lang F.B.F."/>
            <person name="Roger A.J."/>
            <person name="Ruiz-Trillo I."/>
            <person name="Lander E."/>
            <person name="Nusbaum C."/>
        </authorList>
    </citation>
    <scope>NUCLEOTIDE SEQUENCE [LARGE SCALE GENOMIC DNA]</scope>
    <source>
        <strain evidence="2 3">DAOM BR117</strain>
    </source>
</reference>
<evidence type="ECO:0000313" key="2">
    <source>
        <dbReference type="EMBL" id="KNC97964.1"/>
    </source>
</evidence>
<organism evidence="2 3">
    <name type="scientific">Spizellomyces punctatus (strain DAOM BR117)</name>
    <dbReference type="NCBI Taxonomy" id="645134"/>
    <lineage>
        <taxon>Eukaryota</taxon>
        <taxon>Fungi</taxon>
        <taxon>Fungi incertae sedis</taxon>
        <taxon>Chytridiomycota</taxon>
        <taxon>Chytridiomycota incertae sedis</taxon>
        <taxon>Chytridiomycetes</taxon>
        <taxon>Spizellomycetales</taxon>
        <taxon>Spizellomycetaceae</taxon>
        <taxon>Spizellomyces</taxon>
    </lineage>
</organism>
<proteinExistence type="predicted"/>
<dbReference type="Pfam" id="PF13516">
    <property type="entry name" value="LRR_6"/>
    <property type="match status" value="6"/>
</dbReference>
<dbReference type="PROSITE" id="PS51450">
    <property type="entry name" value="LRR"/>
    <property type="match status" value="1"/>
</dbReference>
<evidence type="ECO:0000256" key="1">
    <source>
        <dbReference type="SAM" id="MobiDB-lite"/>
    </source>
</evidence>
<dbReference type="PANTHER" id="PTHR24114:SF2">
    <property type="entry name" value="F-BOX DOMAIN-CONTAINING PROTEIN-RELATED"/>
    <property type="match status" value="1"/>
</dbReference>
<dbReference type="AlphaFoldDB" id="A0A0L0HAP0"/>
<sequence length="545" mass="59064">MSETDITEDKLQNDDPTSFEAATTDPPPEHPNEEPLSSETLADTTLLPSDPPPQDDSPTDPAIAEPEVSPTSRKSSAAPRPSSAESTRSDANPQRPGTQGEARKMSASGMRVTTPGRRGSGAGSAGSRKDVPVTGRASDIGSASRKRQGSVGLFTDVITESVDEDEIVPQEVQVTSVAVGETDKLMDVYEEVEELADSGWETDLDVSDVLNRKNQQDLYTAACIALGIVPVSFIIDRLKGEEIVMPHHGLGPKGAHALAQVLEGNTTLKRIDLTNNWIESGGAYLGRSLQINRALVYLNLTGNRLGYEGSHEIAEMLQFNASLKTLILKDNKLGDREAQLFSEGLRQNSCLQVLDLSYNEIGDIGAIALGVGLVGNDALKELNLGWNQIRHRGIAGLLNGLKDNLILTHLNLESNGLGENGAAVASFLLKNNAIQVLNLRRTRCGDGAIGTIGKAIEQNYSLKEFDCSDNLWTDQGAQLLFKGLMNSSSMRKLYMQNIKLTKDIRVKIDELKAEKPELAIIEMSEADMLIAAKEARIRKEDRDRT</sequence>
<dbReference type="OMA" id="QWLDKTN"/>
<dbReference type="VEuPathDB" id="FungiDB:SPPG_06952"/>
<keyword evidence="3" id="KW-1185">Reference proteome</keyword>
<feature type="region of interest" description="Disordered" evidence="1">
    <location>
        <begin position="1"/>
        <end position="148"/>
    </location>
</feature>
<evidence type="ECO:0000313" key="3">
    <source>
        <dbReference type="Proteomes" id="UP000053201"/>
    </source>
</evidence>
<dbReference type="OrthoDB" id="120976at2759"/>
<dbReference type="EMBL" id="KQ257462">
    <property type="protein sequence ID" value="KNC97964.1"/>
    <property type="molecule type" value="Genomic_DNA"/>
</dbReference>
<protein>
    <submittedName>
        <fullName evidence="2">Uncharacterized protein</fullName>
    </submittedName>
</protein>
<dbReference type="InterPro" id="IPR001611">
    <property type="entry name" value="Leu-rich_rpt"/>
</dbReference>
<dbReference type="Proteomes" id="UP000053201">
    <property type="component" value="Unassembled WGS sequence"/>
</dbReference>
<dbReference type="InParanoid" id="A0A0L0HAP0"/>
<dbReference type="Gene3D" id="3.80.10.10">
    <property type="entry name" value="Ribonuclease Inhibitor"/>
    <property type="match status" value="3"/>
</dbReference>
<dbReference type="eggNOG" id="KOG4308">
    <property type="taxonomic scope" value="Eukaryota"/>
</dbReference>
<feature type="compositionally biased region" description="Low complexity" evidence="1">
    <location>
        <begin position="69"/>
        <end position="86"/>
    </location>
</feature>
<dbReference type="GeneID" id="27690216"/>
<dbReference type="STRING" id="645134.A0A0L0HAP0"/>
<dbReference type="RefSeq" id="XP_016606004.1">
    <property type="nucleotide sequence ID" value="XM_016755141.1"/>
</dbReference>
<gene>
    <name evidence="2" type="ORF">SPPG_06952</name>
</gene>
<accession>A0A0L0HAP0</accession>